<evidence type="ECO:0008006" key="4">
    <source>
        <dbReference type="Google" id="ProtNLM"/>
    </source>
</evidence>
<dbReference type="Gene3D" id="1.25.10.10">
    <property type="entry name" value="Leucine-rich Repeat Variant"/>
    <property type="match status" value="1"/>
</dbReference>
<dbReference type="SUPFAM" id="SSF48695">
    <property type="entry name" value="Multiheme cytochromes"/>
    <property type="match status" value="1"/>
</dbReference>
<dbReference type="AlphaFoldDB" id="A0A6P2CVF9"/>
<dbReference type="EMBL" id="LR593886">
    <property type="protein sequence ID" value="VTR92961.1"/>
    <property type="molecule type" value="Genomic_DNA"/>
</dbReference>
<proteinExistence type="predicted"/>
<dbReference type="RefSeq" id="WP_162667756.1">
    <property type="nucleotide sequence ID" value="NZ_LR593886.1"/>
</dbReference>
<reference evidence="2 3" key="1">
    <citation type="submission" date="2019-05" db="EMBL/GenBank/DDBJ databases">
        <authorList>
            <consortium name="Science for Life Laboratories"/>
        </authorList>
    </citation>
    <scope>NUCLEOTIDE SEQUENCE [LARGE SCALE GENOMIC DNA]</scope>
    <source>
        <strain evidence="2">Soil9</strain>
    </source>
</reference>
<dbReference type="InterPro" id="IPR036280">
    <property type="entry name" value="Multihaem_cyt_sf"/>
</dbReference>
<dbReference type="InterPro" id="IPR011989">
    <property type="entry name" value="ARM-like"/>
</dbReference>
<protein>
    <recommendedName>
        <fullName evidence="4">Doubled CXXCH motif domain-containing protein</fullName>
    </recommendedName>
</protein>
<sequence length="640" mass="70870">MSEQPPPPRSPAPRRFLAVLVALVGVVFALVASQLLRPTEEPPKEPGPGAARESEPRLPPHLKLATGRHLTVWWDGPPDLLRLRTVAGTTSNIRHTDYTGPDTCARCHPGTHADWSAHPHRWMNVPAGAGTVRGDFSPQAAISYRGGTGTFEARDGKHFMRLVRDGATRVYEVTQTIGSRFYQYYVGKQTEGPEPRTHHFYHKDHVLPFGYWLAKKEWVPVVHIGPEKADDDRPDPYHPPDRGQHYAEYAASCNYCHTTFALGDLMARRPHQVGEHAPVPLHWSVGGYLEQSRPADFKAALGAMRDSAKGAPVQSPISSWDSAHYAASFGVSCEACHLGCKEHVASDGKTPPRFFPEDPLLLVEARSAPDPGRTHDNLNWSCARCHTGGRPAFAGGMSTWNSVEYSDAAKGSCYSQLRCIDCHPPHKALGAVWTPPPEKDDAVCLKCHTKFGAPAARREHTHHAPGSSGDRCLNCHMPRINEGLNDVVRTHMIYSPTRPDMIHANHPNACNLCHTDKPIDWTLKGLKDWYGKTYDESAIAQKYPKRTEPAALGWLASGEESVRLVAADALVRAKDRAALPQLLSALDDPFLLNRQFAAKGLEEMLGARFTDTGYRFYMTSAERRKPLSDLREKYLPPKGK</sequence>
<accession>A0A6P2CVF9</accession>
<dbReference type="Gene3D" id="1.10.1130.10">
    <property type="entry name" value="Flavocytochrome C3, Chain A"/>
    <property type="match status" value="1"/>
</dbReference>
<dbReference type="Proteomes" id="UP000464178">
    <property type="component" value="Chromosome"/>
</dbReference>
<name>A0A6P2CVF9_9BACT</name>
<evidence type="ECO:0000313" key="2">
    <source>
        <dbReference type="EMBL" id="VTR92961.1"/>
    </source>
</evidence>
<feature type="region of interest" description="Disordered" evidence="1">
    <location>
        <begin position="38"/>
        <end position="58"/>
    </location>
</feature>
<evidence type="ECO:0000313" key="3">
    <source>
        <dbReference type="Proteomes" id="UP000464178"/>
    </source>
</evidence>
<evidence type="ECO:0000256" key="1">
    <source>
        <dbReference type="SAM" id="MobiDB-lite"/>
    </source>
</evidence>
<keyword evidence="3" id="KW-1185">Reference proteome</keyword>
<dbReference type="KEGG" id="gms:SOIL9_47530"/>
<dbReference type="SUPFAM" id="SSF48371">
    <property type="entry name" value="ARM repeat"/>
    <property type="match status" value="1"/>
</dbReference>
<organism evidence="2 3">
    <name type="scientific">Gemmata massiliana</name>
    <dbReference type="NCBI Taxonomy" id="1210884"/>
    <lineage>
        <taxon>Bacteria</taxon>
        <taxon>Pseudomonadati</taxon>
        <taxon>Planctomycetota</taxon>
        <taxon>Planctomycetia</taxon>
        <taxon>Gemmatales</taxon>
        <taxon>Gemmataceae</taxon>
        <taxon>Gemmata</taxon>
    </lineage>
</organism>
<dbReference type="InterPro" id="IPR016024">
    <property type="entry name" value="ARM-type_fold"/>
</dbReference>
<gene>
    <name evidence="2" type="ORF">SOIL9_47530</name>
</gene>